<dbReference type="SUPFAM" id="SSF57184">
    <property type="entry name" value="Growth factor receptor domain"/>
    <property type="match status" value="1"/>
</dbReference>
<dbReference type="Proteomes" id="UP000807504">
    <property type="component" value="Unassembled WGS sequence"/>
</dbReference>
<feature type="region of interest" description="Disordered" evidence="1">
    <location>
        <begin position="504"/>
        <end position="580"/>
    </location>
</feature>
<accession>A0A8T0EBR1</accession>
<keyword evidence="2" id="KW-1133">Transmembrane helix</keyword>
<feature type="region of interest" description="Disordered" evidence="1">
    <location>
        <begin position="258"/>
        <end position="331"/>
    </location>
</feature>
<evidence type="ECO:0000313" key="5">
    <source>
        <dbReference type="Proteomes" id="UP000807504"/>
    </source>
</evidence>
<evidence type="ECO:0000256" key="2">
    <source>
        <dbReference type="SAM" id="Phobius"/>
    </source>
</evidence>
<reference evidence="4" key="2">
    <citation type="submission" date="2020-06" db="EMBL/GenBank/DDBJ databases">
        <authorList>
            <person name="Sheffer M."/>
        </authorList>
    </citation>
    <scope>NUCLEOTIDE SEQUENCE</scope>
</reference>
<dbReference type="CDD" id="cd00185">
    <property type="entry name" value="TNFRSF"/>
    <property type="match status" value="1"/>
</dbReference>
<evidence type="ECO:0000259" key="3">
    <source>
        <dbReference type="Pfam" id="PF07699"/>
    </source>
</evidence>
<feature type="compositionally biased region" description="Basic and acidic residues" evidence="1">
    <location>
        <begin position="265"/>
        <end position="275"/>
    </location>
</feature>
<keyword evidence="5" id="KW-1185">Reference proteome</keyword>
<dbReference type="InterPro" id="IPR009030">
    <property type="entry name" value="Growth_fac_rcpt_cys_sf"/>
</dbReference>
<feature type="transmembrane region" description="Helical" evidence="2">
    <location>
        <begin position="197"/>
        <end position="223"/>
    </location>
</feature>
<dbReference type="Gene3D" id="2.10.50.10">
    <property type="entry name" value="Tumor Necrosis Factor Receptor, subunit A, domain 2"/>
    <property type="match status" value="1"/>
</dbReference>
<keyword evidence="2" id="KW-0812">Transmembrane</keyword>
<dbReference type="SMART" id="SM01411">
    <property type="entry name" value="Ephrin_rec_like"/>
    <property type="match status" value="1"/>
</dbReference>
<feature type="region of interest" description="Disordered" evidence="1">
    <location>
        <begin position="462"/>
        <end position="485"/>
    </location>
</feature>
<feature type="compositionally biased region" description="Polar residues" evidence="1">
    <location>
        <begin position="310"/>
        <end position="322"/>
    </location>
</feature>
<keyword evidence="2" id="KW-0472">Membrane</keyword>
<comment type="caution">
    <text evidence="4">The sequence shown here is derived from an EMBL/GenBank/DDBJ whole genome shotgun (WGS) entry which is preliminary data.</text>
</comment>
<dbReference type="Pfam" id="PF07699">
    <property type="entry name" value="Ephrin_rec_like"/>
    <property type="match status" value="1"/>
</dbReference>
<dbReference type="InterPro" id="IPR011641">
    <property type="entry name" value="Tyr-kin_ephrin_A/B_rcpt-like"/>
</dbReference>
<dbReference type="AlphaFoldDB" id="A0A8T0EBR1"/>
<feature type="compositionally biased region" description="Basic and acidic residues" evidence="1">
    <location>
        <begin position="507"/>
        <end position="530"/>
    </location>
</feature>
<name>A0A8T0EBR1_ARGBR</name>
<evidence type="ECO:0000256" key="1">
    <source>
        <dbReference type="SAM" id="MobiDB-lite"/>
    </source>
</evidence>
<feature type="compositionally biased region" description="Basic and acidic residues" evidence="1">
    <location>
        <begin position="536"/>
        <end position="554"/>
    </location>
</feature>
<feature type="domain" description="Tyrosine-protein kinase ephrin type A/B receptor-like" evidence="3">
    <location>
        <begin position="133"/>
        <end position="180"/>
    </location>
</feature>
<protein>
    <recommendedName>
        <fullName evidence="3">Tyrosine-protein kinase ephrin type A/B receptor-like domain-containing protein</fullName>
    </recommendedName>
</protein>
<organism evidence="4 5">
    <name type="scientific">Argiope bruennichi</name>
    <name type="common">Wasp spider</name>
    <name type="synonym">Aranea bruennichi</name>
    <dbReference type="NCBI Taxonomy" id="94029"/>
    <lineage>
        <taxon>Eukaryota</taxon>
        <taxon>Metazoa</taxon>
        <taxon>Ecdysozoa</taxon>
        <taxon>Arthropoda</taxon>
        <taxon>Chelicerata</taxon>
        <taxon>Arachnida</taxon>
        <taxon>Araneae</taxon>
        <taxon>Araneomorphae</taxon>
        <taxon>Entelegynae</taxon>
        <taxon>Araneoidea</taxon>
        <taxon>Araneidae</taxon>
        <taxon>Argiope</taxon>
    </lineage>
</organism>
<feature type="compositionally biased region" description="Basic and acidic residues" evidence="1">
    <location>
        <begin position="287"/>
        <end position="309"/>
    </location>
</feature>
<evidence type="ECO:0000313" key="4">
    <source>
        <dbReference type="EMBL" id="KAF8767615.1"/>
    </source>
</evidence>
<reference evidence="4" key="1">
    <citation type="journal article" date="2020" name="bioRxiv">
        <title>Chromosome-level reference genome of the European wasp spider Argiope bruennichi: a resource for studies on range expansion and evolutionary adaptation.</title>
        <authorList>
            <person name="Sheffer M.M."/>
            <person name="Hoppe A."/>
            <person name="Krehenwinkel H."/>
            <person name="Uhl G."/>
            <person name="Kuss A.W."/>
            <person name="Jensen L."/>
            <person name="Jensen C."/>
            <person name="Gillespie R.G."/>
            <person name="Hoff K.J."/>
            <person name="Prost S."/>
        </authorList>
    </citation>
    <scope>NUCLEOTIDE SEQUENCE</scope>
</reference>
<sequence length="580" mass="65652">MLFSRLSSELRLEISLNDRSGSAVKAKIMCVPIDKNVQKTKEQQIWWEGSKFGSEERNKLRKLIPDETFIPDIQVNSSNRYRCILMSPKSNIDKDHLRKRIHRAITASVPAKFGSCSPGYRLHQERCYPCPPGTFTSGQETNCNLCPVNFYNNKEAADSCYPCPEAKKTLAEGADSEDLCVYLDTAGRPISTLSTKLLVIAICAAIFIVVAWILIGLYLYWWYRGKYLKKAEEGEKGSEEDHVYSEIGEDNTYIEILPEEGDGYEVPKKPDRDTTYTEILPDDDGYEVPKKPSYDDHIYETINEEKDYNMQEQPKTSASKNGSTEKKSSSNKILAIDNDYYYVDKENGITGRKTSQPSKEDTQQLIDDNFEEMYANADAVPTAREHRGHLLKTESSGFQPLFSPDEEGRLQVKKSDFNQLAKIILRTSKSETDAWAGNRVPNLEELGYDVAKLSKVIEKLSEKVGSDEMSEEQLEVPSRSKIAQARRVSESVVKVPKTEMLKNVLQGKKEDMSLRTEDFDFKSRDKKGQKNTENSKSSEKVDSASKVHRSESLPHKSISKVVSDQSDVDTEFSADTDTNN</sequence>
<proteinExistence type="predicted"/>
<gene>
    <name evidence="4" type="ORF">HNY73_020542</name>
</gene>
<dbReference type="EMBL" id="JABXBU010002230">
    <property type="protein sequence ID" value="KAF8767615.1"/>
    <property type="molecule type" value="Genomic_DNA"/>
</dbReference>